<evidence type="ECO:0000256" key="2">
    <source>
        <dbReference type="ARBA" id="ARBA00022670"/>
    </source>
</evidence>
<evidence type="ECO:0008006" key="11">
    <source>
        <dbReference type="Google" id="ProtNLM"/>
    </source>
</evidence>
<sequence>MREGLVALLLLLHCHRAAPCGRAALTVAPEKLVSLTGAELIQGSYPHPLYNAAPSMALPVLLHTEAPSRRKVLRVMRWGMRAASGQAAPSRMNNIINARSETIASKPTFKPNLDKRRCVVPFDGWYEWTKDKVPHFVRHREGGRLVMLAGVYDEAGSHPTDKADTANQSFSIVTVEANANLLFLHHRMPAVLESQEAIDRWLSVGEVPFHECRGLLRPYAGSLDSFPVSRRVGNVRNNDPSCIEALKGRSEDSPPAGGKDGKVSKVRRSNSTGKPGRGPLDKYIARAAGKVGVGDAGKEGSST</sequence>
<keyword evidence="6" id="KW-0238">DNA-binding</keyword>
<feature type="region of interest" description="Disordered" evidence="8">
    <location>
        <begin position="244"/>
        <end position="285"/>
    </location>
</feature>
<dbReference type="InterPro" id="IPR003738">
    <property type="entry name" value="SRAP"/>
</dbReference>
<keyword evidence="7" id="KW-0456">Lyase</keyword>
<dbReference type="Pfam" id="PF02586">
    <property type="entry name" value="SRAP"/>
    <property type="match status" value="1"/>
</dbReference>
<evidence type="ECO:0000256" key="8">
    <source>
        <dbReference type="SAM" id="MobiDB-lite"/>
    </source>
</evidence>
<evidence type="ECO:0000256" key="5">
    <source>
        <dbReference type="ARBA" id="ARBA00023124"/>
    </source>
</evidence>
<dbReference type="GO" id="GO:0106300">
    <property type="term" value="P:protein-DNA covalent cross-linking repair"/>
    <property type="evidence" value="ECO:0007669"/>
    <property type="project" value="InterPro"/>
</dbReference>
<evidence type="ECO:0000256" key="9">
    <source>
        <dbReference type="SAM" id="SignalP"/>
    </source>
</evidence>
<gene>
    <name evidence="10" type="ORF">HAND1043_LOCUS7285</name>
</gene>
<dbReference type="GO" id="GO:0003697">
    <property type="term" value="F:single-stranded DNA binding"/>
    <property type="evidence" value="ECO:0007669"/>
    <property type="project" value="InterPro"/>
</dbReference>
<accession>A0A7S0XTK9</accession>
<dbReference type="PANTHER" id="PTHR13604:SF0">
    <property type="entry name" value="ABASIC SITE PROCESSING PROTEIN HMCES"/>
    <property type="match status" value="1"/>
</dbReference>
<evidence type="ECO:0000256" key="1">
    <source>
        <dbReference type="ARBA" id="ARBA00008136"/>
    </source>
</evidence>
<dbReference type="InterPro" id="IPR036590">
    <property type="entry name" value="SRAP-like"/>
</dbReference>
<dbReference type="EMBL" id="HBFK01012165">
    <property type="protein sequence ID" value="CAD8740793.1"/>
    <property type="molecule type" value="Transcribed_RNA"/>
</dbReference>
<protein>
    <recommendedName>
        <fullName evidence="11">Abasic site processing protein</fullName>
    </recommendedName>
</protein>
<reference evidence="10" key="1">
    <citation type="submission" date="2021-01" db="EMBL/GenBank/DDBJ databases">
        <authorList>
            <person name="Corre E."/>
            <person name="Pelletier E."/>
            <person name="Niang G."/>
            <person name="Scheremetjew M."/>
            <person name="Finn R."/>
            <person name="Kale V."/>
            <person name="Holt S."/>
            <person name="Cochrane G."/>
            <person name="Meng A."/>
            <person name="Brown T."/>
            <person name="Cohen L."/>
        </authorList>
    </citation>
    <scope>NUCLEOTIDE SEQUENCE</scope>
    <source>
        <strain evidence="10">CCMP441</strain>
    </source>
</reference>
<feature type="signal peptide" evidence="9">
    <location>
        <begin position="1"/>
        <end position="17"/>
    </location>
</feature>
<dbReference type="GO" id="GO:0016829">
    <property type="term" value="F:lyase activity"/>
    <property type="evidence" value="ECO:0007669"/>
    <property type="project" value="UniProtKB-KW"/>
</dbReference>
<comment type="similarity">
    <text evidence="1">Belongs to the SOS response-associated peptidase family.</text>
</comment>
<proteinExistence type="inferred from homology"/>
<evidence type="ECO:0000313" key="10">
    <source>
        <dbReference type="EMBL" id="CAD8740793.1"/>
    </source>
</evidence>
<dbReference type="GO" id="GO:0008233">
    <property type="term" value="F:peptidase activity"/>
    <property type="evidence" value="ECO:0007669"/>
    <property type="project" value="UniProtKB-KW"/>
</dbReference>
<keyword evidence="5" id="KW-0190">Covalent protein-DNA linkage</keyword>
<feature type="chain" id="PRO_5031510599" description="Abasic site processing protein" evidence="9">
    <location>
        <begin position="18"/>
        <end position="303"/>
    </location>
</feature>
<evidence type="ECO:0000256" key="7">
    <source>
        <dbReference type="ARBA" id="ARBA00023239"/>
    </source>
</evidence>
<evidence type="ECO:0000256" key="3">
    <source>
        <dbReference type="ARBA" id="ARBA00022763"/>
    </source>
</evidence>
<keyword evidence="3" id="KW-0227">DNA damage</keyword>
<evidence type="ECO:0000256" key="4">
    <source>
        <dbReference type="ARBA" id="ARBA00022801"/>
    </source>
</evidence>
<dbReference type="GO" id="GO:0006508">
    <property type="term" value="P:proteolysis"/>
    <property type="evidence" value="ECO:0007669"/>
    <property type="project" value="UniProtKB-KW"/>
</dbReference>
<organism evidence="10">
    <name type="scientific">Hemiselmis andersenii</name>
    <name type="common">Cryptophyte alga</name>
    <dbReference type="NCBI Taxonomy" id="464988"/>
    <lineage>
        <taxon>Eukaryota</taxon>
        <taxon>Cryptophyceae</taxon>
        <taxon>Cryptomonadales</taxon>
        <taxon>Hemiselmidaceae</taxon>
        <taxon>Hemiselmis</taxon>
    </lineage>
</organism>
<dbReference type="Gene3D" id="3.90.1680.10">
    <property type="entry name" value="SOS response associated peptidase-like"/>
    <property type="match status" value="1"/>
</dbReference>
<keyword evidence="2" id="KW-0645">Protease</keyword>
<evidence type="ECO:0000256" key="6">
    <source>
        <dbReference type="ARBA" id="ARBA00023125"/>
    </source>
</evidence>
<dbReference type="PANTHER" id="PTHR13604">
    <property type="entry name" value="DC12-RELATED"/>
    <property type="match status" value="1"/>
</dbReference>
<keyword evidence="4" id="KW-0378">Hydrolase</keyword>
<dbReference type="AlphaFoldDB" id="A0A7S0XTK9"/>
<keyword evidence="9" id="KW-0732">Signal</keyword>
<name>A0A7S0XTK9_HEMAN</name>
<dbReference type="SUPFAM" id="SSF143081">
    <property type="entry name" value="BB1717-like"/>
    <property type="match status" value="1"/>
</dbReference>